<evidence type="ECO:0000259" key="1">
    <source>
        <dbReference type="Pfam" id="PF02589"/>
    </source>
</evidence>
<dbReference type="PANTHER" id="PTHR36179">
    <property type="entry name" value="LUD_DOM DOMAIN-CONTAINING PROTEIN"/>
    <property type="match status" value="1"/>
</dbReference>
<protein>
    <recommendedName>
        <fullName evidence="1">LUD domain-containing protein</fullName>
    </recommendedName>
</protein>
<gene>
    <name evidence="2" type="ORF">B0H41_001619</name>
</gene>
<reference evidence="2" key="2">
    <citation type="journal article" date="2022" name="Nat. Biotechnol.">
        <title>Carbon-negative production of acetone and isopropanol by gas fermentation at industrial pilot scale.</title>
        <authorList>
            <person name="Liew F.E."/>
            <person name="Nogle R."/>
            <person name="Abdalla T."/>
            <person name="Rasor B.J."/>
            <person name="Canter C."/>
            <person name="Jensen R.O."/>
            <person name="Wang L."/>
            <person name="Strutz J."/>
            <person name="Chirania P."/>
            <person name="De Tissera S."/>
            <person name="Mueller A.P."/>
            <person name="Ruan Z."/>
            <person name="Gao A."/>
            <person name="Tran L."/>
            <person name="Engle N.L."/>
            <person name="Bromley J.C."/>
            <person name="Daniell J."/>
            <person name="Conrado R."/>
            <person name="Tschaplinski T.J."/>
            <person name="Giannone R.J."/>
            <person name="Hettich R.L."/>
            <person name="Karim A.S."/>
            <person name="Simpson S.D."/>
            <person name="Brown S.D."/>
            <person name="Leang C."/>
            <person name="Jewett M.C."/>
            <person name="Kopke M."/>
        </authorList>
    </citation>
    <scope>NUCLEOTIDE SEQUENCE</scope>
    <source>
        <strain evidence="2">DJ080</strain>
    </source>
</reference>
<dbReference type="AlphaFoldDB" id="A0AAX0AY29"/>
<name>A0AAX0AY29_CLOBE</name>
<organism evidence="2 3">
    <name type="scientific">Clostridium beijerinckii</name>
    <name type="common">Clostridium MP</name>
    <dbReference type="NCBI Taxonomy" id="1520"/>
    <lineage>
        <taxon>Bacteria</taxon>
        <taxon>Bacillati</taxon>
        <taxon>Bacillota</taxon>
        <taxon>Clostridia</taxon>
        <taxon>Eubacteriales</taxon>
        <taxon>Clostridiaceae</taxon>
        <taxon>Clostridium</taxon>
    </lineage>
</organism>
<evidence type="ECO:0000313" key="3">
    <source>
        <dbReference type="Proteomes" id="UP001193748"/>
    </source>
</evidence>
<proteinExistence type="predicted"/>
<sequence length="53" mass="6123">MTLLETGIIDFLRGGNFTFLDKYREGITSEEKRQIYIHNFSADIFMCSTNALT</sequence>
<accession>A0AAX0AY29</accession>
<dbReference type="PANTHER" id="PTHR36179:SF2">
    <property type="entry name" value="LUD DOMAIN-CONTAINING PROTEIN"/>
    <property type="match status" value="1"/>
</dbReference>
<feature type="domain" description="LUD" evidence="1">
    <location>
        <begin position="1"/>
        <end position="53"/>
    </location>
</feature>
<dbReference type="InterPro" id="IPR003741">
    <property type="entry name" value="LUD_dom"/>
</dbReference>
<dbReference type="Proteomes" id="UP001193748">
    <property type="component" value="Unassembled WGS sequence"/>
</dbReference>
<evidence type="ECO:0000313" key="2">
    <source>
        <dbReference type="EMBL" id="NRT87940.1"/>
    </source>
</evidence>
<comment type="caution">
    <text evidence="2">The sequence shown here is derived from an EMBL/GenBank/DDBJ whole genome shotgun (WGS) entry which is preliminary data.</text>
</comment>
<dbReference type="EMBL" id="JABSWW010000001">
    <property type="protein sequence ID" value="NRT87940.1"/>
    <property type="molecule type" value="Genomic_DNA"/>
</dbReference>
<dbReference type="Pfam" id="PF02589">
    <property type="entry name" value="LUD_dom"/>
    <property type="match status" value="1"/>
</dbReference>
<reference evidence="2" key="1">
    <citation type="submission" date="2020-05" db="EMBL/GenBank/DDBJ databases">
        <authorList>
            <person name="Brown S."/>
            <person name="Huntemann M."/>
            <person name="Clum A."/>
            <person name="Spunde A."/>
            <person name="Palaniappan K."/>
            <person name="Ritter S."/>
            <person name="Mikhailova N."/>
            <person name="Chen I.-M."/>
            <person name="Stamatis D."/>
            <person name="Reddy T."/>
            <person name="O'Malley R."/>
            <person name="Daum C."/>
            <person name="Shapiro N."/>
            <person name="Ivanova N."/>
            <person name="Kyrpides N."/>
            <person name="Woyke T."/>
        </authorList>
    </citation>
    <scope>NUCLEOTIDE SEQUENCE</scope>
    <source>
        <strain evidence="2">DJ080</strain>
    </source>
</reference>